<name>A0A8S1JGG0_9CHLO</name>
<feature type="compositionally biased region" description="Basic residues" evidence="1">
    <location>
        <begin position="1"/>
        <end position="16"/>
    </location>
</feature>
<dbReference type="OrthoDB" id="2018787at2759"/>
<sequence>MAARGFRGRGRGRRGGAGRGLAPTAVDEDGKLLTDQISGPPATFPEMEEMPSVPEITEQDQRLLDGWHRLRHAYQTGPFHLQNKETKG</sequence>
<gene>
    <name evidence="2" type="ORF">OSTQU699_LOCUS10603</name>
</gene>
<organism evidence="2 3">
    <name type="scientific">Ostreobium quekettii</name>
    <dbReference type="NCBI Taxonomy" id="121088"/>
    <lineage>
        <taxon>Eukaryota</taxon>
        <taxon>Viridiplantae</taxon>
        <taxon>Chlorophyta</taxon>
        <taxon>core chlorophytes</taxon>
        <taxon>Ulvophyceae</taxon>
        <taxon>TCBD clade</taxon>
        <taxon>Bryopsidales</taxon>
        <taxon>Ostreobineae</taxon>
        <taxon>Ostreobiaceae</taxon>
        <taxon>Ostreobium</taxon>
    </lineage>
</organism>
<accession>A0A8S1JGG0</accession>
<dbReference type="EMBL" id="CAJHUC010003061">
    <property type="protein sequence ID" value="CAD7705248.1"/>
    <property type="molecule type" value="Genomic_DNA"/>
</dbReference>
<comment type="caution">
    <text evidence="2">The sequence shown here is derived from an EMBL/GenBank/DDBJ whole genome shotgun (WGS) entry which is preliminary data.</text>
</comment>
<reference evidence="2" key="1">
    <citation type="submission" date="2020-12" db="EMBL/GenBank/DDBJ databases">
        <authorList>
            <person name="Iha C."/>
        </authorList>
    </citation>
    <scope>NUCLEOTIDE SEQUENCE</scope>
</reference>
<dbReference type="AlphaFoldDB" id="A0A8S1JGG0"/>
<evidence type="ECO:0000256" key="1">
    <source>
        <dbReference type="SAM" id="MobiDB-lite"/>
    </source>
</evidence>
<dbReference type="Proteomes" id="UP000708148">
    <property type="component" value="Unassembled WGS sequence"/>
</dbReference>
<evidence type="ECO:0000313" key="2">
    <source>
        <dbReference type="EMBL" id="CAD7705248.1"/>
    </source>
</evidence>
<keyword evidence="3" id="KW-1185">Reference proteome</keyword>
<feature type="region of interest" description="Disordered" evidence="1">
    <location>
        <begin position="1"/>
        <end position="54"/>
    </location>
</feature>
<protein>
    <submittedName>
        <fullName evidence="2">Uncharacterized protein</fullName>
    </submittedName>
</protein>
<proteinExistence type="predicted"/>
<evidence type="ECO:0000313" key="3">
    <source>
        <dbReference type="Proteomes" id="UP000708148"/>
    </source>
</evidence>